<feature type="compositionally biased region" description="Basic and acidic residues" evidence="1">
    <location>
        <begin position="404"/>
        <end position="419"/>
    </location>
</feature>
<dbReference type="VEuPathDB" id="FungiDB:MUCCIDRAFT_105918"/>
<feature type="region of interest" description="Disordered" evidence="1">
    <location>
        <begin position="1"/>
        <end position="21"/>
    </location>
</feature>
<feature type="compositionally biased region" description="Basic and acidic residues" evidence="1">
    <location>
        <begin position="281"/>
        <end position="294"/>
    </location>
</feature>
<keyword evidence="3" id="KW-1185">Reference proteome</keyword>
<evidence type="ECO:0000313" key="2">
    <source>
        <dbReference type="EMBL" id="OAD08951.1"/>
    </source>
</evidence>
<dbReference type="EMBL" id="AMYB01000001">
    <property type="protein sequence ID" value="OAD08951.1"/>
    <property type="molecule type" value="Genomic_DNA"/>
</dbReference>
<organism evidence="2 3">
    <name type="scientific">Mucor lusitanicus CBS 277.49</name>
    <dbReference type="NCBI Taxonomy" id="747725"/>
    <lineage>
        <taxon>Eukaryota</taxon>
        <taxon>Fungi</taxon>
        <taxon>Fungi incertae sedis</taxon>
        <taxon>Mucoromycota</taxon>
        <taxon>Mucoromycotina</taxon>
        <taxon>Mucoromycetes</taxon>
        <taxon>Mucorales</taxon>
        <taxon>Mucorineae</taxon>
        <taxon>Mucoraceae</taxon>
        <taxon>Mucor</taxon>
    </lineage>
</organism>
<protein>
    <submittedName>
        <fullName evidence="2">Uncharacterized protein</fullName>
    </submittedName>
</protein>
<feature type="compositionally biased region" description="Basic and acidic residues" evidence="1">
    <location>
        <begin position="306"/>
        <end position="329"/>
    </location>
</feature>
<evidence type="ECO:0000256" key="1">
    <source>
        <dbReference type="SAM" id="MobiDB-lite"/>
    </source>
</evidence>
<gene>
    <name evidence="2" type="ORF">MUCCIDRAFT_105918</name>
</gene>
<proteinExistence type="predicted"/>
<comment type="caution">
    <text evidence="2">The sequence shown here is derived from an EMBL/GenBank/DDBJ whole genome shotgun (WGS) entry which is preliminary data.</text>
</comment>
<feature type="compositionally biased region" description="Polar residues" evidence="1">
    <location>
        <begin position="330"/>
        <end position="346"/>
    </location>
</feature>
<feature type="region of interest" description="Disordered" evidence="1">
    <location>
        <begin position="256"/>
        <end position="419"/>
    </location>
</feature>
<feature type="compositionally biased region" description="Polar residues" evidence="1">
    <location>
        <begin position="368"/>
        <end position="402"/>
    </location>
</feature>
<accession>A0A168QAD8</accession>
<dbReference type="AlphaFoldDB" id="A0A168QAD8"/>
<feature type="compositionally biased region" description="Polar residues" evidence="1">
    <location>
        <begin position="256"/>
        <end position="266"/>
    </location>
</feature>
<dbReference type="Proteomes" id="UP000077051">
    <property type="component" value="Unassembled WGS sequence"/>
</dbReference>
<evidence type="ECO:0000313" key="3">
    <source>
        <dbReference type="Proteomes" id="UP000077051"/>
    </source>
</evidence>
<name>A0A168QAD8_MUCCL</name>
<sequence>MASPAKEGEFTDALPSDVDDSSVDLNQFDQGYMNVSEEEVYFPNAIDEEEDMTNDWIVNQNPDPEECPAYYTSFSGGASSEDIVCNNQLSANELHTASVIDPSYSSGFVQALCRSVRQADESFLANAVMQSNAQQPPFSSIKNDGVCASDCEQKTEQARHEQLLKDEDAPLNYRPVYPHEIELVEAEEIQRIAGSTFNGEDDNITGHGNWQHDLYDKEEAFMFDDDHGGKDFSSWLLYGSDGGIAAFKNVLSESTLGEKPQTTVSTHTEKSSNAKPMTLQLHDDSHSKSSKEHTVPGSGSQANRASLDENPNKSDIADDSGKEAEEHQSNAKPSSNLDPQQCNSSYDDPPREHSPLLLGNGSPFEAGSSFQDAIVCTSTPNNSTRHSVQLGNQQAANRNASPTKEIKQSKYFLHENHNA</sequence>
<dbReference type="OrthoDB" id="2288408at2759"/>
<reference evidence="2 3" key="1">
    <citation type="submission" date="2015-06" db="EMBL/GenBank/DDBJ databases">
        <title>Expansion of signal transduction pathways in fungi by whole-genome duplication.</title>
        <authorList>
            <consortium name="DOE Joint Genome Institute"/>
            <person name="Corrochano L.M."/>
            <person name="Kuo A."/>
            <person name="Marcet-Houben M."/>
            <person name="Polaino S."/>
            <person name="Salamov A."/>
            <person name="Villalobos J.M."/>
            <person name="Alvarez M.I."/>
            <person name="Avalos J."/>
            <person name="Benito E.P."/>
            <person name="Benoit I."/>
            <person name="Burger G."/>
            <person name="Camino L.P."/>
            <person name="Canovas D."/>
            <person name="Cerda-Olmedo E."/>
            <person name="Cheng J.-F."/>
            <person name="Dominguez A."/>
            <person name="Elias M."/>
            <person name="Eslava A.P."/>
            <person name="Glaser F."/>
            <person name="Grimwood J."/>
            <person name="Gutierrez G."/>
            <person name="Heitman J."/>
            <person name="Henrissat B."/>
            <person name="Iturriaga E.A."/>
            <person name="Lang B.F."/>
            <person name="Lavin J.L."/>
            <person name="Lee S."/>
            <person name="Li W."/>
            <person name="Lindquist E."/>
            <person name="Lopez-Garcia S."/>
            <person name="Luque E.M."/>
            <person name="Marcos A.T."/>
            <person name="Martin J."/>
            <person name="Mccluskey K."/>
            <person name="Medina H.R."/>
            <person name="Miralles-Duran A."/>
            <person name="Miyazaki A."/>
            <person name="Munoz-Torres E."/>
            <person name="Oguiza J.A."/>
            <person name="Ohm R."/>
            <person name="Olmedo M."/>
            <person name="Orejas M."/>
            <person name="Ortiz-Castellanos L."/>
            <person name="Pisabarro A.G."/>
            <person name="Rodriguez-Romero J."/>
            <person name="Ruiz-Herrera J."/>
            <person name="Ruiz-Vazquez R."/>
            <person name="Sanz C."/>
            <person name="Schackwitz W."/>
            <person name="Schmutz J."/>
            <person name="Shahriari M."/>
            <person name="Shelest E."/>
            <person name="Silva-Franco F."/>
            <person name="Soanes D."/>
            <person name="Syed K."/>
            <person name="Tagua V.G."/>
            <person name="Talbot N.J."/>
            <person name="Thon M."/>
            <person name="De Vries R.P."/>
            <person name="Wiebenga A."/>
            <person name="Yadav J.S."/>
            <person name="Braun E.L."/>
            <person name="Baker S."/>
            <person name="Garre V."/>
            <person name="Horwitz B."/>
            <person name="Torres-Martinez S."/>
            <person name="Idnurm A."/>
            <person name="Herrera-Estrella A."/>
            <person name="Gabaldon T."/>
            <person name="Grigoriev I.V."/>
        </authorList>
    </citation>
    <scope>NUCLEOTIDE SEQUENCE [LARGE SCALE GENOMIC DNA]</scope>
    <source>
        <strain evidence="2 3">CBS 277.49</strain>
    </source>
</reference>